<evidence type="ECO:0000313" key="4">
    <source>
        <dbReference type="Proteomes" id="UP000247792"/>
    </source>
</evidence>
<dbReference type="Gene3D" id="3.40.50.11780">
    <property type="match status" value="1"/>
</dbReference>
<dbReference type="Pfam" id="PF17482">
    <property type="entry name" value="Phage_sheath_1C"/>
    <property type="match status" value="1"/>
</dbReference>
<dbReference type="EMBL" id="QJKB01000001">
    <property type="protein sequence ID" value="PXX47676.1"/>
    <property type="molecule type" value="Genomic_DNA"/>
</dbReference>
<proteinExistence type="inferred from homology"/>
<dbReference type="OrthoDB" id="9767864at2"/>
<gene>
    <name evidence="3" type="ORF">DFR42_1011273</name>
</gene>
<keyword evidence="4" id="KW-1185">Reference proteome</keyword>
<dbReference type="Proteomes" id="UP000247792">
    <property type="component" value="Unassembled WGS sequence"/>
</dbReference>
<dbReference type="PANTHER" id="PTHR35861">
    <property type="match status" value="1"/>
</dbReference>
<organism evidence="3 4">
    <name type="scientific">Undibacterium pigrum</name>
    <dbReference type="NCBI Taxonomy" id="401470"/>
    <lineage>
        <taxon>Bacteria</taxon>
        <taxon>Pseudomonadati</taxon>
        <taxon>Pseudomonadota</taxon>
        <taxon>Betaproteobacteria</taxon>
        <taxon>Burkholderiales</taxon>
        <taxon>Oxalobacteraceae</taxon>
        <taxon>Undibacterium</taxon>
    </lineage>
</organism>
<comment type="caution">
    <text evidence="3">The sequence shown here is derived from an EMBL/GenBank/DDBJ whole genome shotgun (WGS) entry which is preliminary data.</text>
</comment>
<feature type="domain" description="Tail sheath protein C-terminal" evidence="2">
    <location>
        <begin position="395"/>
        <end position="501"/>
    </location>
</feature>
<accession>A0A318JGG1</accession>
<dbReference type="AlphaFoldDB" id="A0A318JGG1"/>
<evidence type="ECO:0000259" key="2">
    <source>
        <dbReference type="Pfam" id="PF17482"/>
    </source>
</evidence>
<evidence type="ECO:0000313" key="3">
    <source>
        <dbReference type="EMBL" id="PXX47676.1"/>
    </source>
</evidence>
<reference evidence="3 4" key="1">
    <citation type="submission" date="2018-05" db="EMBL/GenBank/DDBJ databases">
        <title>Genomic Encyclopedia of Type Strains, Phase IV (KMG-IV): sequencing the most valuable type-strain genomes for metagenomic binning, comparative biology and taxonomic classification.</title>
        <authorList>
            <person name="Goeker M."/>
        </authorList>
    </citation>
    <scope>NUCLEOTIDE SEQUENCE [LARGE SCALE GENOMIC DNA]</scope>
    <source>
        <strain evidence="3 4">DSM 19792</strain>
    </source>
</reference>
<dbReference type="InterPro" id="IPR020287">
    <property type="entry name" value="Tail_sheath_C"/>
</dbReference>
<dbReference type="PANTHER" id="PTHR35861:SF1">
    <property type="entry name" value="PHAGE TAIL SHEATH PROTEIN"/>
    <property type="match status" value="1"/>
</dbReference>
<sequence length="506" mass="54008">MTKQLATPGVYVTEVDGFSSSVMAVPTGIPVFLAYTAIAGKVNYPLRISSLSEYISIFGAAPHIEYDYQSNTQATPPYQANKAAPAFGLYFGLELFFNNGGGVCYVLSLGTYDEVIAAGAFSKDAYTNALPIATDCAEADLLVMPDAVHLSQQDWVSVSQLALQSCEQSQHIMCVLDVHNGYLPADGTAQDPITGGTSSGGFYQIGGLGEECNKYGVSYYPWLNTNIVSLSNIDYSWISSATLPLLVADLTLEAQTLFPPDSSGATSLKLQSYLAIVNSLTQTGDAVAVRQHHQSLVAVSPLYQSCMKNIATSVNLLPPAAAMAGVYARNDHTFGVFQSPANTTIINAISPVVAISDQEQAVLNVPLNGMAVNAIRTFPNYGLLVWGARTLAGNSDDWIYISVRRTVIMLEQSIKTALQSLVFQPNDSQTWSSANAMISNFLTAQWKAGALIGAKASDAYSVSVGLGSTMTAQDILDGVMNVTVKLALVRPAEFIVLTFQQQMQTS</sequence>
<evidence type="ECO:0000256" key="1">
    <source>
        <dbReference type="ARBA" id="ARBA00008005"/>
    </source>
</evidence>
<comment type="similarity">
    <text evidence="1">Belongs to the myoviridae tail sheath protein family.</text>
</comment>
<protein>
    <recommendedName>
        <fullName evidence="2">Tail sheath protein C-terminal domain-containing protein</fullName>
    </recommendedName>
</protein>
<dbReference type="InterPro" id="IPR052042">
    <property type="entry name" value="Tail_sheath_structural"/>
</dbReference>
<name>A0A318JGG1_9BURK</name>
<dbReference type="RefSeq" id="WP_110254019.1">
    <property type="nucleotide sequence ID" value="NZ_QJKB01000001.1"/>
</dbReference>